<evidence type="ECO:0000256" key="16">
    <source>
        <dbReference type="ARBA" id="ARBA00047893"/>
    </source>
</evidence>
<dbReference type="VEuPathDB" id="VectorBase:AGAMI1_014567"/>
<reference evidence="27 28" key="2">
    <citation type="journal article" date="2004" name="Trends Parasitol.">
        <title>The Anopheles gambiae genome: an update.</title>
        <authorList>
            <person name="Mongin E."/>
            <person name="Louis C."/>
            <person name="Holt R.A."/>
            <person name="Birney E."/>
            <person name="Collins F.H."/>
        </authorList>
    </citation>
    <scope>NUCLEOTIDE SEQUENCE [LARGE SCALE GENOMIC DNA]</scope>
    <source>
        <strain evidence="27 28">PEST</strain>
    </source>
</reference>
<comment type="catalytic activity">
    <reaction evidence="20">
        <text>eicosanoyl-CoA + oxidized [electron-transfer flavoprotein] + H(+) = (2E)-eicosenoyl-CoA + reduced [electron-transfer flavoprotein]</text>
        <dbReference type="Rhea" id="RHEA:47236"/>
        <dbReference type="Rhea" id="RHEA-COMP:10685"/>
        <dbReference type="Rhea" id="RHEA-COMP:10686"/>
        <dbReference type="ChEBI" id="CHEBI:15378"/>
        <dbReference type="ChEBI" id="CHEBI:57380"/>
        <dbReference type="ChEBI" id="CHEBI:57692"/>
        <dbReference type="ChEBI" id="CHEBI:58307"/>
        <dbReference type="ChEBI" id="CHEBI:74691"/>
    </reaction>
    <physiologicalReaction direction="left-to-right" evidence="20">
        <dbReference type="Rhea" id="RHEA:47237"/>
    </physiologicalReaction>
</comment>
<dbReference type="SUPFAM" id="SSF56645">
    <property type="entry name" value="Acyl-CoA dehydrogenase NM domain-like"/>
    <property type="match status" value="1"/>
</dbReference>
<keyword evidence="12 22" id="KW-0560">Oxidoreductase</keyword>
<name>A0A1S4HCM9_ANOGA</name>
<evidence type="ECO:0000256" key="8">
    <source>
        <dbReference type="ARBA" id="ARBA00022827"/>
    </source>
</evidence>
<keyword evidence="10" id="KW-0809">Transit peptide</keyword>
<feature type="domain" description="Acyl-CoA oxidase/dehydrogenase middle" evidence="24">
    <location>
        <begin position="195"/>
        <end position="296"/>
    </location>
</feature>
<dbReference type="Pfam" id="PF21343">
    <property type="entry name" value="ACAD9-ACADV_C"/>
    <property type="match status" value="1"/>
</dbReference>
<keyword evidence="11" id="KW-0007">Acetylation</keyword>
<evidence type="ECO:0000256" key="3">
    <source>
        <dbReference type="ARBA" id="ARBA00005198"/>
    </source>
</evidence>
<feature type="domain" description="ACAD9/ACADV-like C-terminal" evidence="26">
    <location>
        <begin position="509"/>
        <end position="626"/>
    </location>
</feature>
<dbReference type="PANTHER" id="PTHR43884">
    <property type="entry name" value="ACYL-COA DEHYDROGENASE"/>
    <property type="match status" value="1"/>
</dbReference>
<dbReference type="InterPro" id="IPR013786">
    <property type="entry name" value="AcylCoA_DH/ox_N"/>
</dbReference>
<keyword evidence="15" id="KW-0472">Membrane</keyword>
<comment type="catalytic activity">
    <reaction evidence="17">
        <text>oxidized [electron-transfer flavoprotein] + hexadecanoyl-CoA + H(+) = (2E)-hexadecenoyl-CoA + reduced [electron-transfer flavoprotein]</text>
        <dbReference type="Rhea" id="RHEA:43448"/>
        <dbReference type="Rhea" id="RHEA-COMP:10685"/>
        <dbReference type="Rhea" id="RHEA-COMP:10686"/>
        <dbReference type="ChEBI" id="CHEBI:15378"/>
        <dbReference type="ChEBI" id="CHEBI:57379"/>
        <dbReference type="ChEBI" id="CHEBI:57692"/>
        <dbReference type="ChEBI" id="CHEBI:58307"/>
        <dbReference type="ChEBI" id="CHEBI:61526"/>
    </reaction>
    <physiologicalReaction direction="left-to-right" evidence="17">
        <dbReference type="Rhea" id="RHEA:43449"/>
    </physiologicalReaction>
</comment>
<dbReference type="InterPro" id="IPR009100">
    <property type="entry name" value="AcylCoA_DH/oxidase_NM_dom_sf"/>
</dbReference>
<evidence type="ECO:0000256" key="9">
    <source>
        <dbReference type="ARBA" id="ARBA00022832"/>
    </source>
</evidence>
<keyword evidence="5" id="KW-0597">Phosphoprotein</keyword>
<dbReference type="GO" id="GO:0005743">
    <property type="term" value="C:mitochondrial inner membrane"/>
    <property type="evidence" value="ECO:0007669"/>
    <property type="project" value="UniProtKB-SubCell"/>
</dbReference>
<keyword evidence="13" id="KW-0443">Lipid metabolism</keyword>
<comment type="cofactor">
    <cofactor evidence="1 22">
        <name>FAD</name>
        <dbReference type="ChEBI" id="CHEBI:57692"/>
    </cofactor>
</comment>
<evidence type="ECO:0000259" key="24">
    <source>
        <dbReference type="Pfam" id="PF02770"/>
    </source>
</evidence>
<dbReference type="Pfam" id="PF02770">
    <property type="entry name" value="Acyl-CoA_dh_M"/>
    <property type="match status" value="1"/>
</dbReference>
<evidence type="ECO:0000256" key="6">
    <source>
        <dbReference type="ARBA" id="ARBA00022630"/>
    </source>
</evidence>
<evidence type="ECO:0000259" key="23">
    <source>
        <dbReference type="Pfam" id="PF00441"/>
    </source>
</evidence>
<keyword evidence="7" id="KW-0999">Mitochondrion inner membrane</keyword>
<comment type="catalytic activity">
    <reaction evidence="21">
        <text>octadecanoyl-CoA + oxidized [electron-transfer flavoprotein] + H(+) = (2E)-octadecenoyl-CoA + reduced [electron-transfer flavoprotein]</text>
        <dbReference type="Rhea" id="RHEA:47240"/>
        <dbReference type="Rhea" id="RHEA-COMP:10685"/>
        <dbReference type="Rhea" id="RHEA-COMP:10686"/>
        <dbReference type="ChEBI" id="CHEBI:15378"/>
        <dbReference type="ChEBI" id="CHEBI:57394"/>
        <dbReference type="ChEBI" id="CHEBI:57692"/>
        <dbReference type="ChEBI" id="CHEBI:58307"/>
        <dbReference type="ChEBI" id="CHEBI:71412"/>
    </reaction>
    <physiologicalReaction direction="left-to-right" evidence="21">
        <dbReference type="Rhea" id="RHEA:47241"/>
    </physiologicalReaction>
</comment>
<comment type="catalytic activity">
    <reaction evidence="19">
        <text>tetradecanoyl-CoA + oxidized [electron-transfer flavoprotein] + H(+) = (2E)-tetradecenoyl-CoA + reduced [electron-transfer flavoprotein]</text>
        <dbReference type="Rhea" id="RHEA:47316"/>
        <dbReference type="Rhea" id="RHEA-COMP:10685"/>
        <dbReference type="Rhea" id="RHEA-COMP:10686"/>
        <dbReference type="ChEBI" id="CHEBI:15378"/>
        <dbReference type="ChEBI" id="CHEBI:57385"/>
        <dbReference type="ChEBI" id="CHEBI:57692"/>
        <dbReference type="ChEBI" id="CHEBI:58307"/>
        <dbReference type="ChEBI" id="CHEBI:61405"/>
    </reaction>
    <physiologicalReaction direction="left-to-right" evidence="19">
        <dbReference type="Rhea" id="RHEA:47317"/>
    </physiologicalReaction>
</comment>
<organism evidence="27 28">
    <name type="scientific">Anopheles gambiae</name>
    <name type="common">African malaria mosquito</name>
    <dbReference type="NCBI Taxonomy" id="7165"/>
    <lineage>
        <taxon>Eukaryota</taxon>
        <taxon>Metazoa</taxon>
        <taxon>Ecdysozoa</taxon>
        <taxon>Arthropoda</taxon>
        <taxon>Hexapoda</taxon>
        <taxon>Insecta</taxon>
        <taxon>Pterygota</taxon>
        <taxon>Neoptera</taxon>
        <taxon>Endopterygota</taxon>
        <taxon>Diptera</taxon>
        <taxon>Nematocera</taxon>
        <taxon>Culicoidea</taxon>
        <taxon>Culicidae</taxon>
        <taxon>Anophelinae</taxon>
        <taxon>Anopheles</taxon>
    </lineage>
</organism>
<evidence type="ECO:0000256" key="4">
    <source>
        <dbReference type="ARBA" id="ARBA00009347"/>
    </source>
</evidence>
<dbReference type="FunFam" id="1.10.540.10:FF:000001">
    <property type="entry name" value="Very long-chain-specific acyl-CoA dehydrogenase, mitochondrial"/>
    <property type="match status" value="1"/>
</dbReference>
<evidence type="ECO:0000313" key="27">
    <source>
        <dbReference type="EnsemblMetazoa" id="AGAP028014-PA"/>
    </source>
</evidence>
<sequence>MLQVGKNIVLTASVRRAVQLQCSGAVVRNVSSSGVVHASAAAQSSSDQPKPNRSFVMNLFSGKLQTAELFPYPEPLNEEQREYVQAFIDPTVKFYTEVNDAARNDATASVEKAVVDALWEQGFLGPFIPTEYGGLGLSNAQSVRLSEISGSYDLGMSIYAGAHQTIGTKGILMYGNKEQKEKYLPQLSTGRVFGAFALTEPGTGSDAASVKTKAVLSPCGKYYILNGSKLWCSGGGIANIFTTFAQTEVVDPKTGEKKNKMSAFIVERGFEGVSTGPPEDKMGIKCSVTTEVFFDDAKVPVENLLGEIGNGFKIAVNILNSGRFGLGAMLSGTMKTCVEKAAEHVSNRVQFKRKLVEFENVQEKLAMMATYHYVAQSLTYMVAGNMDKGSVDFHLEAAVSKVFCTEAAWYVCDEAIQLLGGNGFMKSSGLERFLRDMRIFRIFEGANDVLRMFIALTGIQKAGNDLRGLQKALKNPLGNMGVILAEGTKRAGRSVGVGGTDLRPFVASELQNAAKQCAESMDMFSKTIESLLVKHGKGIVERQFQLARVADSAIDIYTMAAVLSRATRASQRGLASASHELLMAQIWCQEASSRVQRNINRIHSGSFKEHYQRLAQVARNVSERRGLPHTNPLEID</sequence>
<evidence type="ECO:0000256" key="11">
    <source>
        <dbReference type="ARBA" id="ARBA00022990"/>
    </source>
</evidence>
<reference evidence="27 28" key="1">
    <citation type="journal article" date="2002" name="Science">
        <title>The genome sequence of the malaria mosquito Anopheles gambiae.</title>
        <authorList>
            <person name="Holt R.A."/>
            <person name="Subramanian G.M."/>
            <person name="Halpern A."/>
            <person name="Sutton G.G."/>
            <person name="Charlab R."/>
            <person name="Nusskern D.R."/>
            <person name="Wincker P."/>
            <person name="Clark A.G."/>
            <person name="Ribeiro J.M."/>
            <person name="Wides R."/>
            <person name="Salzberg S.L."/>
            <person name="Loftus B."/>
            <person name="Yandell M."/>
            <person name="Majoros W.H."/>
            <person name="Rusch D.B."/>
            <person name="Lai Z."/>
            <person name="Kraft C.L."/>
            <person name="Abril J.F."/>
            <person name="Anthouard V."/>
            <person name="Arensburger P."/>
            <person name="Atkinson P.W."/>
            <person name="Baden H."/>
            <person name="de Berardinis V."/>
            <person name="Baldwin D."/>
            <person name="Benes V."/>
            <person name="Biedler J."/>
            <person name="Blass C."/>
            <person name="Bolanos R."/>
            <person name="Boscus D."/>
            <person name="Barnstead M."/>
            <person name="Cai S."/>
            <person name="Center A."/>
            <person name="Chaturverdi K."/>
            <person name="Christophides G.K."/>
            <person name="Chrystal M.A."/>
            <person name="Clamp M."/>
            <person name="Cravchik A."/>
            <person name="Curwen V."/>
            <person name="Dana A."/>
            <person name="Delcher A."/>
            <person name="Dew I."/>
            <person name="Evans C.A."/>
            <person name="Flanigan M."/>
            <person name="Grundschober-Freimoser A."/>
            <person name="Friedli L."/>
            <person name="Gu Z."/>
            <person name="Guan P."/>
            <person name="Guigo R."/>
            <person name="Hillenmeyer M.E."/>
            <person name="Hladun S.L."/>
            <person name="Hogan J.R."/>
            <person name="Hong Y.S."/>
            <person name="Hoover J."/>
            <person name="Jaillon O."/>
            <person name="Ke Z."/>
            <person name="Kodira C."/>
            <person name="Kokoza E."/>
            <person name="Koutsos A."/>
            <person name="Letunic I."/>
            <person name="Levitsky A."/>
            <person name="Liang Y."/>
            <person name="Lin J.J."/>
            <person name="Lobo N.F."/>
            <person name="Lopez J.R."/>
            <person name="Malek J.A."/>
            <person name="McIntosh T.C."/>
            <person name="Meister S."/>
            <person name="Miller J."/>
            <person name="Mobarry C."/>
            <person name="Mongin E."/>
            <person name="Murphy S.D."/>
            <person name="O'Brochta D.A."/>
            <person name="Pfannkoch C."/>
            <person name="Qi R."/>
            <person name="Regier M.A."/>
            <person name="Remington K."/>
            <person name="Shao H."/>
            <person name="Sharakhova M.V."/>
            <person name="Sitter C.D."/>
            <person name="Shetty J."/>
            <person name="Smith T.J."/>
            <person name="Strong R."/>
            <person name="Sun J."/>
            <person name="Thomasova D."/>
            <person name="Ton L.Q."/>
            <person name="Topalis P."/>
            <person name="Tu Z."/>
            <person name="Unger M.F."/>
            <person name="Walenz B."/>
            <person name="Wang A."/>
            <person name="Wang J."/>
            <person name="Wang M."/>
            <person name="Wang X."/>
            <person name="Woodford K.J."/>
            <person name="Wortman J.R."/>
            <person name="Wu M."/>
            <person name="Yao A."/>
            <person name="Zdobnov E.M."/>
            <person name="Zhang H."/>
            <person name="Zhao Q."/>
            <person name="Zhao S."/>
            <person name="Zhu S.C."/>
            <person name="Zhimulev I."/>
            <person name="Coluzzi M."/>
            <person name="della Torre A."/>
            <person name="Roth C.W."/>
            <person name="Louis C."/>
            <person name="Kalush F."/>
            <person name="Mural R.J."/>
            <person name="Myers E.W."/>
            <person name="Adams M.D."/>
            <person name="Smith H.O."/>
            <person name="Broder S."/>
            <person name="Gardner M.J."/>
            <person name="Fraser C.M."/>
            <person name="Birney E."/>
            <person name="Bork P."/>
            <person name="Brey P.T."/>
            <person name="Venter J.C."/>
            <person name="Weissenbach J."/>
            <person name="Kafatos F.C."/>
            <person name="Collins F.H."/>
            <person name="Hoffman S.L."/>
        </authorList>
    </citation>
    <scope>NUCLEOTIDE SEQUENCE [LARGE SCALE GENOMIC DNA]</scope>
    <source>
        <strain evidence="27 28">PEST</strain>
    </source>
</reference>
<accession>A0A1S4HCM9</accession>
<dbReference type="InParanoid" id="A0A1S4HCM9"/>
<keyword evidence="28" id="KW-1185">Reference proteome</keyword>
<evidence type="ECO:0000256" key="14">
    <source>
        <dbReference type="ARBA" id="ARBA00023128"/>
    </source>
</evidence>
<reference evidence="27" key="3">
    <citation type="submission" date="2020-05" db="UniProtKB">
        <authorList>
            <consortium name="EnsemblMetazoa"/>
        </authorList>
    </citation>
    <scope>IDENTIFICATION</scope>
    <source>
        <strain evidence="27">PEST</strain>
    </source>
</reference>
<evidence type="ECO:0000259" key="25">
    <source>
        <dbReference type="Pfam" id="PF02771"/>
    </source>
</evidence>
<dbReference type="InterPro" id="IPR037069">
    <property type="entry name" value="AcylCoA_DH/ox_N_sf"/>
</dbReference>
<dbReference type="Gene3D" id="1.10.540.10">
    <property type="entry name" value="Acyl-CoA dehydrogenase/oxidase, N-terminal domain"/>
    <property type="match status" value="1"/>
</dbReference>
<keyword evidence="8 22" id="KW-0274">FAD</keyword>
<keyword evidence="6 22" id="KW-0285">Flavoprotein</keyword>
<dbReference type="Gene3D" id="1.20.140.10">
    <property type="entry name" value="Butyryl-CoA Dehydrogenase, subunit A, domain 3"/>
    <property type="match status" value="2"/>
</dbReference>
<evidence type="ECO:0000256" key="20">
    <source>
        <dbReference type="ARBA" id="ARBA00049140"/>
    </source>
</evidence>
<evidence type="ECO:0000256" key="17">
    <source>
        <dbReference type="ARBA" id="ARBA00047916"/>
    </source>
</evidence>
<comment type="catalytic activity">
    <reaction evidence="18">
        <text>tetracosanoyl-CoA + oxidized [electron-transfer flavoprotein] + H(+) = (2E)-tetracosenoyl-CoA + reduced [electron-transfer flavoprotein]</text>
        <dbReference type="Rhea" id="RHEA:47232"/>
        <dbReference type="Rhea" id="RHEA-COMP:10685"/>
        <dbReference type="Rhea" id="RHEA-COMP:10686"/>
        <dbReference type="ChEBI" id="CHEBI:15378"/>
        <dbReference type="ChEBI" id="CHEBI:57692"/>
        <dbReference type="ChEBI" id="CHEBI:58307"/>
        <dbReference type="ChEBI" id="CHEBI:65052"/>
        <dbReference type="ChEBI" id="CHEBI:74693"/>
    </reaction>
    <physiologicalReaction direction="left-to-right" evidence="18">
        <dbReference type="Rhea" id="RHEA:47233"/>
    </physiologicalReaction>
</comment>
<dbReference type="InterPro" id="IPR049448">
    <property type="entry name" value="ACAD9/ACADV-like_C"/>
</dbReference>
<evidence type="ECO:0000256" key="13">
    <source>
        <dbReference type="ARBA" id="ARBA00023098"/>
    </source>
</evidence>
<evidence type="ECO:0000256" key="21">
    <source>
        <dbReference type="ARBA" id="ARBA00049224"/>
    </source>
</evidence>
<dbReference type="Gene3D" id="2.40.110.10">
    <property type="entry name" value="Butyryl-CoA Dehydrogenase, subunit A, domain 2"/>
    <property type="match status" value="1"/>
</dbReference>
<dbReference type="GO" id="GO:0017099">
    <property type="term" value="F:very-long-chain fatty acyl-CoA dehydrogenase activity"/>
    <property type="evidence" value="ECO:0000318"/>
    <property type="project" value="GO_Central"/>
</dbReference>
<keyword evidence="14" id="KW-0496">Mitochondrion</keyword>
<dbReference type="EMBL" id="AAAB01008944">
    <property type="status" value="NOT_ANNOTATED_CDS"/>
    <property type="molecule type" value="Genomic_DNA"/>
</dbReference>
<evidence type="ECO:0000256" key="22">
    <source>
        <dbReference type="RuleBase" id="RU362125"/>
    </source>
</evidence>
<dbReference type="Pfam" id="PF00441">
    <property type="entry name" value="Acyl-CoA_dh_1"/>
    <property type="match status" value="1"/>
</dbReference>
<evidence type="ECO:0000259" key="26">
    <source>
        <dbReference type="Pfam" id="PF21343"/>
    </source>
</evidence>
<dbReference type="VEuPathDB" id="VectorBase:AGAP028014"/>
<evidence type="ECO:0000256" key="1">
    <source>
        <dbReference type="ARBA" id="ARBA00001974"/>
    </source>
</evidence>
<evidence type="ECO:0000256" key="10">
    <source>
        <dbReference type="ARBA" id="ARBA00022946"/>
    </source>
</evidence>
<feature type="domain" description="Acyl-CoA dehydrogenase/oxidase N-terminal" evidence="25">
    <location>
        <begin position="96"/>
        <end position="190"/>
    </location>
</feature>
<protein>
    <submittedName>
        <fullName evidence="27">Uncharacterized protein</fullName>
    </submittedName>
</protein>
<evidence type="ECO:0000256" key="15">
    <source>
        <dbReference type="ARBA" id="ARBA00023136"/>
    </source>
</evidence>
<comment type="similarity">
    <text evidence="4 22">Belongs to the acyl-CoA dehydrogenase family.</text>
</comment>
<evidence type="ECO:0000256" key="5">
    <source>
        <dbReference type="ARBA" id="ARBA00022553"/>
    </source>
</evidence>
<dbReference type="InterPro" id="IPR009075">
    <property type="entry name" value="AcylCo_DH/oxidase_C"/>
</dbReference>
<dbReference type="EnsemblMetazoa" id="AGAP028014-RA">
    <property type="protein sequence ID" value="AGAP028014-PA"/>
    <property type="gene ID" value="AGAP028014"/>
</dbReference>
<dbReference type="OMA" id="WDTLYDA"/>
<dbReference type="FunFam" id="1.20.140.10:FF:000008">
    <property type="entry name" value="acyl-CoA dehydrogenase family member 9, mitochondrial"/>
    <property type="match status" value="1"/>
</dbReference>
<dbReference type="PANTHER" id="PTHR43884:SF11">
    <property type="entry name" value="VERY LONG-CHAIN SPECIFIC ACYL-COA DEHYDROGENASE, MITOCHONDRIAL"/>
    <property type="match status" value="1"/>
</dbReference>
<dbReference type="Proteomes" id="UP000007062">
    <property type="component" value="Chromosome 3R"/>
</dbReference>
<evidence type="ECO:0000256" key="7">
    <source>
        <dbReference type="ARBA" id="ARBA00022792"/>
    </source>
</evidence>
<dbReference type="SUPFAM" id="SSF47203">
    <property type="entry name" value="Acyl-CoA dehydrogenase C-terminal domain-like"/>
    <property type="match status" value="2"/>
</dbReference>
<evidence type="ECO:0000256" key="12">
    <source>
        <dbReference type="ARBA" id="ARBA00023002"/>
    </source>
</evidence>
<evidence type="ECO:0000256" key="19">
    <source>
        <dbReference type="ARBA" id="ARBA00049038"/>
    </source>
</evidence>
<feature type="domain" description="Acyl-CoA dehydrogenase/oxidase C-terminal" evidence="23">
    <location>
        <begin position="309"/>
        <end position="455"/>
    </location>
</feature>
<dbReference type="GO" id="GO:0006631">
    <property type="term" value="P:fatty acid metabolic process"/>
    <property type="evidence" value="ECO:0007669"/>
    <property type="project" value="UniProtKB-KW"/>
</dbReference>
<proteinExistence type="inferred from homology"/>
<dbReference type="InterPro" id="IPR006091">
    <property type="entry name" value="Acyl-CoA_Oxase/DH_mid-dom"/>
</dbReference>
<dbReference type="InterPro" id="IPR046373">
    <property type="entry name" value="Acyl-CoA_Oxase/DH_mid-dom_sf"/>
</dbReference>
<evidence type="ECO:0000256" key="18">
    <source>
        <dbReference type="ARBA" id="ARBA00048086"/>
    </source>
</evidence>
<dbReference type="FunFam" id="2.40.110.10:FF:000006">
    <property type="entry name" value="very long-chain specific acyl-CoA dehydrogenase, mitochondrial"/>
    <property type="match status" value="1"/>
</dbReference>
<evidence type="ECO:0000313" key="28">
    <source>
        <dbReference type="Proteomes" id="UP000007062"/>
    </source>
</evidence>
<dbReference type="Pfam" id="PF02771">
    <property type="entry name" value="Acyl-CoA_dh_N"/>
    <property type="match status" value="1"/>
</dbReference>
<dbReference type="InterPro" id="IPR036250">
    <property type="entry name" value="AcylCo_DH-like_C"/>
</dbReference>
<evidence type="ECO:0000256" key="2">
    <source>
        <dbReference type="ARBA" id="ARBA00004637"/>
    </source>
</evidence>
<comment type="catalytic activity">
    <reaction evidence="16">
        <text>dodecanoyl-CoA + oxidized [electron-transfer flavoprotein] + H(+) = (2E)-dodecenoyl-CoA + reduced [electron-transfer flavoprotein]</text>
        <dbReference type="Rhea" id="RHEA:47296"/>
        <dbReference type="Rhea" id="RHEA-COMP:10685"/>
        <dbReference type="Rhea" id="RHEA-COMP:10686"/>
        <dbReference type="ChEBI" id="CHEBI:15378"/>
        <dbReference type="ChEBI" id="CHEBI:57330"/>
        <dbReference type="ChEBI" id="CHEBI:57375"/>
        <dbReference type="ChEBI" id="CHEBI:57692"/>
        <dbReference type="ChEBI" id="CHEBI:58307"/>
    </reaction>
    <physiologicalReaction direction="left-to-right" evidence="16">
        <dbReference type="Rhea" id="RHEA:47297"/>
    </physiologicalReaction>
</comment>
<dbReference type="GO" id="GO:0050660">
    <property type="term" value="F:flavin adenine dinucleotide binding"/>
    <property type="evidence" value="ECO:0007669"/>
    <property type="project" value="InterPro"/>
</dbReference>
<comment type="pathway">
    <text evidence="3">Lipid metabolism; mitochondrial fatty acid beta-oxidation.</text>
</comment>
<keyword evidence="9" id="KW-0276">Fatty acid metabolism</keyword>
<dbReference type="GO" id="GO:0000062">
    <property type="term" value="F:fatty-acyl-CoA binding"/>
    <property type="evidence" value="ECO:0000318"/>
    <property type="project" value="GO_Central"/>
</dbReference>
<dbReference type="AlphaFoldDB" id="A0A1S4HCM9"/>
<comment type="subcellular location">
    <subcellularLocation>
        <location evidence="2">Mitochondrion inner membrane</location>
        <topology evidence="2">Peripheral membrane protein</topology>
    </subcellularLocation>
</comment>